<dbReference type="GO" id="GO:0005737">
    <property type="term" value="C:cytoplasm"/>
    <property type="evidence" value="ECO:0007669"/>
    <property type="project" value="UniProtKB-UniRule"/>
</dbReference>
<comment type="function">
    <text evidence="10">Proto-oncogene with serine/threonine kinase activity involved in cell survival and cell proliferation.</text>
</comment>
<dbReference type="SMART" id="SM00220">
    <property type="entry name" value="S_TKc"/>
    <property type="match status" value="1"/>
</dbReference>
<evidence type="ECO:0000256" key="3">
    <source>
        <dbReference type="ARBA" id="ARBA00022553"/>
    </source>
</evidence>
<protein>
    <recommendedName>
        <fullName evidence="10">Serine/threonine-protein kinase</fullName>
        <ecNumber evidence="10">2.7.11.1</ecNumber>
    </recommendedName>
</protein>
<evidence type="ECO:0000256" key="8">
    <source>
        <dbReference type="ARBA" id="ARBA00047899"/>
    </source>
</evidence>
<feature type="active site" description="Proton acceptor" evidence="11">
    <location>
        <position position="135"/>
    </location>
</feature>
<dbReference type="Pfam" id="PF00069">
    <property type="entry name" value="Pkinase"/>
    <property type="match status" value="1"/>
</dbReference>
<keyword evidence="6 10" id="KW-0418">Kinase</keyword>
<dbReference type="InterPro" id="IPR051138">
    <property type="entry name" value="PIM_Ser/Thr_kinase"/>
</dbReference>
<feature type="binding site" evidence="12">
    <location>
        <position position="103"/>
    </location>
    <ligand>
        <name>ATP</name>
        <dbReference type="ChEBI" id="CHEBI:30616"/>
    </ligand>
</feature>
<evidence type="ECO:0000313" key="14">
    <source>
        <dbReference type="Ensembl" id="ENSMMOP00000009542.1"/>
    </source>
</evidence>
<dbReference type="EC" id="2.7.11.1" evidence="10"/>
<dbReference type="InterPro" id="IPR000719">
    <property type="entry name" value="Prot_kinase_dom"/>
</dbReference>
<dbReference type="GO" id="GO:0004674">
    <property type="term" value="F:protein serine/threonine kinase activity"/>
    <property type="evidence" value="ECO:0007669"/>
    <property type="project" value="UniProtKB-UniRule"/>
</dbReference>
<evidence type="ECO:0000259" key="13">
    <source>
        <dbReference type="PROSITE" id="PS50011"/>
    </source>
</evidence>
<keyword evidence="15" id="KW-1185">Reference proteome</keyword>
<dbReference type="PIRSF" id="PIRSF037993">
    <property type="entry name" value="STPK_Pim-1"/>
    <property type="match status" value="1"/>
</dbReference>
<dbReference type="InterPro" id="IPR017348">
    <property type="entry name" value="PIM1/2/3"/>
</dbReference>
<dbReference type="Proteomes" id="UP000261620">
    <property type="component" value="Unplaced"/>
</dbReference>
<keyword evidence="4 10" id="KW-0808">Transferase</keyword>
<accession>A0A3Q3WC08</accession>
<comment type="catalytic activity">
    <reaction evidence="9 10">
        <text>L-seryl-[protein] + ATP = O-phospho-L-seryl-[protein] + ADP + H(+)</text>
        <dbReference type="Rhea" id="RHEA:17989"/>
        <dbReference type="Rhea" id="RHEA-COMP:9863"/>
        <dbReference type="Rhea" id="RHEA-COMP:11604"/>
        <dbReference type="ChEBI" id="CHEBI:15378"/>
        <dbReference type="ChEBI" id="CHEBI:29999"/>
        <dbReference type="ChEBI" id="CHEBI:30616"/>
        <dbReference type="ChEBI" id="CHEBI:83421"/>
        <dbReference type="ChEBI" id="CHEBI:456216"/>
        <dbReference type="EC" id="2.7.11.1"/>
    </reaction>
</comment>
<evidence type="ECO:0000313" key="15">
    <source>
        <dbReference type="Proteomes" id="UP000261620"/>
    </source>
</evidence>
<dbReference type="Ensembl" id="ENSMMOT00000009710.1">
    <property type="protein sequence ID" value="ENSMMOP00000009542.1"/>
    <property type="gene ID" value="ENSMMOG00000007368.1"/>
</dbReference>
<keyword evidence="5 10" id="KW-0547">Nucleotide-binding</keyword>
<dbReference type="PROSITE" id="PS50011">
    <property type="entry name" value="PROTEIN_KINASE_DOM"/>
    <property type="match status" value="1"/>
</dbReference>
<dbReference type="PANTHER" id="PTHR22984">
    <property type="entry name" value="SERINE/THREONINE-PROTEIN KINASE PIM"/>
    <property type="match status" value="1"/>
</dbReference>
<feature type="binding site" evidence="12">
    <location>
        <position position="96"/>
    </location>
    <ligand>
        <name>ATP</name>
        <dbReference type="ChEBI" id="CHEBI:30616"/>
    </ligand>
</feature>
<dbReference type="Gene3D" id="3.30.200.20">
    <property type="entry name" value="Phosphorylase Kinase, domain 1"/>
    <property type="match status" value="1"/>
</dbReference>
<dbReference type="GO" id="GO:0007346">
    <property type="term" value="P:regulation of mitotic cell cycle"/>
    <property type="evidence" value="ECO:0007669"/>
    <property type="project" value="TreeGrafter"/>
</dbReference>
<dbReference type="InterPro" id="IPR011009">
    <property type="entry name" value="Kinase-like_dom_sf"/>
</dbReference>
<evidence type="ECO:0000256" key="1">
    <source>
        <dbReference type="ARBA" id="ARBA00005505"/>
    </source>
</evidence>
<dbReference type="Gene3D" id="1.10.510.10">
    <property type="entry name" value="Transferase(Phosphotransferase) domain 1"/>
    <property type="match status" value="1"/>
</dbReference>
<organism evidence="14 15">
    <name type="scientific">Mola mola</name>
    <name type="common">Ocean sunfish</name>
    <name type="synonym">Tetraodon mola</name>
    <dbReference type="NCBI Taxonomy" id="94237"/>
    <lineage>
        <taxon>Eukaryota</taxon>
        <taxon>Metazoa</taxon>
        <taxon>Chordata</taxon>
        <taxon>Craniata</taxon>
        <taxon>Vertebrata</taxon>
        <taxon>Euteleostomi</taxon>
        <taxon>Actinopterygii</taxon>
        <taxon>Neopterygii</taxon>
        <taxon>Teleostei</taxon>
        <taxon>Neoteleostei</taxon>
        <taxon>Acanthomorphata</taxon>
        <taxon>Eupercaria</taxon>
        <taxon>Tetraodontiformes</taxon>
        <taxon>Molidae</taxon>
        <taxon>Mola</taxon>
    </lineage>
</organism>
<evidence type="ECO:0000256" key="2">
    <source>
        <dbReference type="ARBA" id="ARBA00022527"/>
    </source>
</evidence>
<evidence type="ECO:0000256" key="4">
    <source>
        <dbReference type="ARBA" id="ARBA00022679"/>
    </source>
</evidence>
<dbReference type="GO" id="GO:0043066">
    <property type="term" value="P:negative regulation of apoptotic process"/>
    <property type="evidence" value="ECO:0007669"/>
    <property type="project" value="UniProtKB-UniRule"/>
</dbReference>
<dbReference type="PANTHER" id="PTHR22984:SF11">
    <property type="entry name" value="AURORA KINASE-RELATED"/>
    <property type="match status" value="1"/>
</dbReference>
<comment type="catalytic activity">
    <reaction evidence="8 10">
        <text>L-threonyl-[protein] + ATP = O-phospho-L-threonyl-[protein] + ADP + H(+)</text>
        <dbReference type="Rhea" id="RHEA:46608"/>
        <dbReference type="Rhea" id="RHEA-COMP:11060"/>
        <dbReference type="Rhea" id="RHEA-COMP:11605"/>
        <dbReference type="ChEBI" id="CHEBI:15378"/>
        <dbReference type="ChEBI" id="CHEBI:30013"/>
        <dbReference type="ChEBI" id="CHEBI:30616"/>
        <dbReference type="ChEBI" id="CHEBI:61977"/>
        <dbReference type="ChEBI" id="CHEBI:456216"/>
        <dbReference type="EC" id="2.7.11.1"/>
    </reaction>
</comment>
<dbReference type="PROSITE" id="PS00108">
    <property type="entry name" value="PROTEIN_KINASE_ST"/>
    <property type="match status" value="1"/>
</dbReference>
<comment type="similarity">
    <text evidence="1 10">Belongs to the protein kinase superfamily. CAMK Ser/Thr protein kinase family. PIM subfamily.</text>
</comment>
<reference evidence="14" key="2">
    <citation type="submission" date="2025-09" db="UniProtKB">
        <authorList>
            <consortium name="Ensembl"/>
        </authorList>
    </citation>
    <scope>IDENTIFICATION</scope>
</reference>
<evidence type="ECO:0000256" key="7">
    <source>
        <dbReference type="ARBA" id="ARBA00022840"/>
    </source>
</evidence>
<dbReference type="SUPFAM" id="SSF56112">
    <property type="entry name" value="Protein kinase-like (PK-like)"/>
    <property type="match status" value="1"/>
</dbReference>
<dbReference type="GO" id="GO:0106310">
    <property type="term" value="F:protein serine kinase activity"/>
    <property type="evidence" value="ECO:0007669"/>
    <property type="project" value="UniProtKB-UniRule"/>
</dbReference>
<reference evidence="14" key="1">
    <citation type="submission" date="2025-08" db="UniProtKB">
        <authorList>
            <consortium name="Ensembl"/>
        </authorList>
    </citation>
    <scope>IDENTIFICATION</scope>
</reference>
<dbReference type="OMA" id="EYYAPEW"/>
<evidence type="ECO:0000256" key="6">
    <source>
        <dbReference type="ARBA" id="ARBA00022777"/>
    </source>
</evidence>
<feature type="domain" description="Protein kinase" evidence="13">
    <location>
        <begin position="18"/>
        <end position="268"/>
    </location>
</feature>
<feature type="binding site" evidence="12">
    <location>
        <begin position="24"/>
        <end position="32"/>
    </location>
    <ligand>
        <name>ATP</name>
        <dbReference type="ChEBI" id="CHEBI:30616"/>
    </ligand>
</feature>
<dbReference type="STRING" id="94237.ENSMMOP00000009542"/>
<keyword evidence="2 10" id="KW-0723">Serine/threonine-protein kinase</keyword>
<keyword evidence="7 10" id="KW-0067">ATP-binding</keyword>
<evidence type="ECO:0000256" key="5">
    <source>
        <dbReference type="ARBA" id="ARBA00022741"/>
    </source>
</evidence>
<evidence type="ECO:0000256" key="12">
    <source>
        <dbReference type="PIRSR" id="PIRSR037993-2"/>
    </source>
</evidence>
<sequence length="288" mass="33544">YRLQFCGDMAHPEFEATYQQLDQLGDGGCGCVYAGYRKADHLPVRVSHEGRRNELSAEVAIMLKLASKTRGSVEESAPVSLLDWYDLDQELILVLERPVPCKDLSHYIKANGDYFYHRCVFAKFKLHNKSVFHRDIKIENILIETGSSVPRVRLIDFGLGCFFKKRSFFRVFYGTVDHAPPEWMIRSTYSAGPTTVWQMGVVLFELLHRKTRFKTEMFLKKRLTITVNVAFLVLLSFSPECQDFLKMCLDRNPEQRPSLQQLRLHPCKKDFDSILFLFPTWKVEKFLQ</sequence>
<evidence type="ECO:0000256" key="10">
    <source>
        <dbReference type="PIRNR" id="PIRNR037993"/>
    </source>
</evidence>
<proteinExistence type="inferred from homology"/>
<dbReference type="AlphaFoldDB" id="A0A3Q3WC08"/>
<evidence type="ECO:0000256" key="11">
    <source>
        <dbReference type="PIRSR" id="PIRSR037993-1"/>
    </source>
</evidence>
<name>A0A3Q3WC08_MOLML</name>
<evidence type="ECO:0000256" key="9">
    <source>
        <dbReference type="ARBA" id="ARBA00048679"/>
    </source>
</evidence>
<dbReference type="GO" id="GO:0005524">
    <property type="term" value="F:ATP binding"/>
    <property type="evidence" value="ECO:0007669"/>
    <property type="project" value="UniProtKB-UniRule"/>
</dbReference>
<keyword evidence="3" id="KW-0597">Phosphoprotein</keyword>
<dbReference type="InterPro" id="IPR008271">
    <property type="entry name" value="Ser/Thr_kinase_AS"/>
</dbReference>